<feature type="transmembrane region" description="Helical" evidence="2">
    <location>
        <begin position="50"/>
        <end position="73"/>
    </location>
</feature>
<organism evidence="3 4">
    <name type="scientific">Puccinia graminis f. sp. tritici</name>
    <dbReference type="NCBI Taxonomy" id="56615"/>
    <lineage>
        <taxon>Eukaryota</taxon>
        <taxon>Fungi</taxon>
        <taxon>Dikarya</taxon>
        <taxon>Basidiomycota</taxon>
        <taxon>Pucciniomycotina</taxon>
        <taxon>Pucciniomycetes</taxon>
        <taxon>Pucciniales</taxon>
        <taxon>Pucciniaceae</taxon>
        <taxon>Puccinia</taxon>
    </lineage>
</organism>
<dbReference type="Proteomes" id="UP000324748">
    <property type="component" value="Unassembled WGS sequence"/>
</dbReference>
<keyword evidence="2" id="KW-0472">Membrane</keyword>
<proteinExistence type="predicted"/>
<evidence type="ECO:0000313" key="3">
    <source>
        <dbReference type="EMBL" id="KAA1106329.1"/>
    </source>
</evidence>
<keyword evidence="2" id="KW-0812">Transmembrane</keyword>
<sequence length="174" mass="19001">MMKNRTGLATSGSRSRRSSRIVPLGGGSVVLADPPPQRNGFGFCEKWRTATYTAQLSIVIAVINLFATFLILIGKNTAGRSFALLIPHFCIWCVCVAVFQSLAWILILNVFNQDDRFYFGSRLSTSIYISIITSAHDLIVLTAIVATGFTGIFVPASSSSSSGVDRRDEYEPIQ</sequence>
<keyword evidence="4" id="KW-1185">Reference proteome</keyword>
<feature type="region of interest" description="Disordered" evidence="1">
    <location>
        <begin position="1"/>
        <end position="21"/>
    </location>
</feature>
<evidence type="ECO:0000256" key="1">
    <source>
        <dbReference type="SAM" id="MobiDB-lite"/>
    </source>
</evidence>
<reference evidence="3 4" key="1">
    <citation type="submission" date="2019-05" db="EMBL/GenBank/DDBJ databases">
        <title>Emergence of the Ug99 lineage of the wheat stem rust pathogen through somatic hybridization.</title>
        <authorList>
            <person name="Li F."/>
            <person name="Upadhyaya N.M."/>
            <person name="Sperschneider J."/>
            <person name="Matny O."/>
            <person name="Nguyen-Phuc H."/>
            <person name="Mago R."/>
            <person name="Raley C."/>
            <person name="Miller M.E."/>
            <person name="Silverstein K.A.T."/>
            <person name="Henningsen E."/>
            <person name="Hirsch C.D."/>
            <person name="Visser B."/>
            <person name="Pretorius Z.A."/>
            <person name="Steffenson B.J."/>
            <person name="Schwessinger B."/>
            <person name="Dodds P.N."/>
            <person name="Figueroa M."/>
        </authorList>
    </citation>
    <scope>NUCLEOTIDE SEQUENCE [LARGE SCALE GENOMIC DNA]</scope>
    <source>
        <strain evidence="3">21-0</strain>
    </source>
</reference>
<evidence type="ECO:0000256" key="2">
    <source>
        <dbReference type="SAM" id="Phobius"/>
    </source>
</evidence>
<name>A0A5B0PZY9_PUCGR</name>
<feature type="transmembrane region" description="Helical" evidence="2">
    <location>
        <begin position="127"/>
        <end position="154"/>
    </location>
</feature>
<dbReference type="AlphaFoldDB" id="A0A5B0PZY9"/>
<protein>
    <submittedName>
        <fullName evidence="3">Uncharacterized protein</fullName>
    </submittedName>
</protein>
<keyword evidence="2" id="KW-1133">Transmembrane helix</keyword>
<dbReference type="OrthoDB" id="61370at2759"/>
<evidence type="ECO:0000313" key="4">
    <source>
        <dbReference type="Proteomes" id="UP000324748"/>
    </source>
</evidence>
<feature type="transmembrane region" description="Helical" evidence="2">
    <location>
        <begin position="85"/>
        <end position="107"/>
    </location>
</feature>
<accession>A0A5B0PZY9</accession>
<gene>
    <name evidence="3" type="ORF">PGT21_033352</name>
</gene>
<comment type="caution">
    <text evidence="3">The sequence shown here is derived from an EMBL/GenBank/DDBJ whole genome shotgun (WGS) entry which is preliminary data.</text>
</comment>
<dbReference type="EMBL" id="VSWC01000040">
    <property type="protein sequence ID" value="KAA1106329.1"/>
    <property type="molecule type" value="Genomic_DNA"/>
</dbReference>